<proteinExistence type="predicted"/>
<evidence type="ECO:0000313" key="1">
    <source>
        <dbReference type="EMBL" id="RYM41226.1"/>
    </source>
</evidence>
<organism evidence="1 2">
    <name type="scientific">Pseudomonas koreensis</name>
    <dbReference type="NCBI Taxonomy" id="198620"/>
    <lineage>
        <taxon>Bacteria</taxon>
        <taxon>Pseudomonadati</taxon>
        <taxon>Pseudomonadota</taxon>
        <taxon>Gammaproteobacteria</taxon>
        <taxon>Pseudomonadales</taxon>
        <taxon>Pseudomonadaceae</taxon>
        <taxon>Pseudomonas</taxon>
    </lineage>
</organism>
<dbReference type="EMBL" id="SEUB01000005">
    <property type="protein sequence ID" value="RYM41226.1"/>
    <property type="molecule type" value="Genomic_DNA"/>
</dbReference>
<dbReference type="Proteomes" id="UP000291107">
    <property type="component" value="Unassembled WGS sequence"/>
</dbReference>
<reference evidence="1 2" key="1">
    <citation type="submission" date="2019-02" db="EMBL/GenBank/DDBJ databases">
        <title>Genome of Pseudomonas korensis isolated from heavy metal contaminated environment.</title>
        <authorList>
            <person name="Ayangbenro A.S."/>
            <person name="Babalola O."/>
        </authorList>
    </citation>
    <scope>NUCLEOTIDE SEQUENCE [LARGE SCALE GENOMIC DNA]</scope>
    <source>
        <strain evidence="1 2">AB36</strain>
    </source>
</reference>
<dbReference type="RefSeq" id="WP_129998905.1">
    <property type="nucleotide sequence ID" value="NZ_SEUB01000005.1"/>
</dbReference>
<name>A0A4Q4L351_9PSED</name>
<sequence>MTQIAAWTTETIRFTLLGVPEGVKVSWQSIVGEEPESVTNRPAQQLSIQEGPFQGGRLVITSHPGRVDISLAAVPSDPASHPTLGGFADVCGSFEERLNRIKFPTVARLAMGVTLNVFPESLEKSNLMFKELVPGLNFGADASDLMVQVNRVKKFPKISGMVMNRLARWSQLLSQTVQYQNHEALATKHNHLIQLELDLNTSPNSKLPHADAYKSIIAAFFSEARSLAGVE</sequence>
<evidence type="ECO:0000313" key="2">
    <source>
        <dbReference type="Proteomes" id="UP000291107"/>
    </source>
</evidence>
<accession>A0A4Q4L351</accession>
<comment type="caution">
    <text evidence="1">The sequence shown here is derived from an EMBL/GenBank/DDBJ whole genome shotgun (WGS) entry which is preliminary data.</text>
</comment>
<protein>
    <submittedName>
        <fullName evidence="1">Uncharacterized protein</fullName>
    </submittedName>
</protein>
<dbReference type="AlphaFoldDB" id="A0A4Q4L351"/>
<gene>
    <name evidence="1" type="ORF">EVS84_15150</name>
</gene>